<proteinExistence type="inferred from homology"/>
<organism evidence="5 6">
    <name type="scientific">Heterorhabditis bacteriophora</name>
    <name type="common">Entomopathogenic nematode worm</name>
    <dbReference type="NCBI Taxonomy" id="37862"/>
    <lineage>
        <taxon>Eukaryota</taxon>
        <taxon>Metazoa</taxon>
        <taxon>Ecdysozoa</taxon>
        <taxon>Nematoda</taxon>
        <taxon>Chromadorea</taxon>
        <taxon>Rhabditida</taxon>
        <taxon>Rhabditina</taxon>
        <taxon>Rhabditomorpha</taxon>
        <taxon>Strongyloidea</taxon>
        <taxon>Heterorhabditidae</taxon>
        <taxon>Heterorhabditis</taxon>
    </lineage>
</organism>
<dbReference type="GO" id="GO:0005576">
    <property type="term" value="C:extracellular region"/>
    <property type="evidence" value="ECO:0007669"/>
    <property type="project" value="UniProtKB-SubCell"/>
</dbReference>
<dbReference type="Gene3D" id="2.10.90.10">
    <property type="entry name" value="Cystine-knot cytokines"/>
    <property type="match status" value="1"/>
</dbReference>
<comment type="similarity">
    <text evidence="2">Belongs to the IL-17 family.</text>
</comment>
<keyword evidence="4" id="KW-0732">Signal</keyword>
<keyword evidence="5" id="KW-1185">Reference proteome</keyword>
<name>A0A1I7XNK3_HETBA</name>
<dbReference type="GO" id="GO:0005125">
    <property type="term" value="F:cytokine activity"/>
    <property type="evidence" value="ECO:0007669"/>
    <property type="project" value="InterPro"/>
</dbReference>
<sequence length="140" mass="15925">MREILEGAVGEVIEEDWIPQTTEPELCELSPKAEGDTTVMQRALCPWESRVNYDETREPKIISEAFCLCRRSRGASGAFCMPIRREFPVLRRISCDSTTGYWQYSRGTQSVTVGCHSVLPRSQRATSLTKHYKKVGNEHV</sequence>
<evidence type="ECO:0000256" key="3">
    <source>
        <dbReference type="ARBA" id="ARBA00022525"/>
    </source>
</evidence>
<dbReference type="InterPro" id="IPR029034">
    <property type="entry name" value="Cystine-knot_cytokine"/>
</dbReference>
<keyword evidence="3" id="KW-0964">Secreted</keyword>
<reference evidence="6" key="1">
    <citation type="submission" date="2016-11" db="UniProtKB">
        <authorList>
            <consortium name="WormBaseParasite"/>
        </authorList>
    </citation>
    <scope>IDENTIFICATION</scope>
</reference>
<evidence type="ECO:0000313" key="6">
    <source>
        <dbReference type="WBParaSite" id="Hba_19320"/>
    </source>
</evidence>
<protein>
    <submittedName>
        <fullName evidence="6">Interleukin-17</fullName>
    </submittedName>
</protein>
<evidence type="ECO:0000256" key="1">
    <source>
        <dbReference type="ARBA" id="ARBA00004613"/>
    </source>
</evidence>
<evidence type="ECO:0000313" key="5">
    <source>
        <dbReference type="Proteomes" id="UP000095283"/>
    </source>
</evidence>
<dbReference type="WBParaSite" id="Hba_19320">
    <property type="protein sequence ID" value="Hba_19320"/>
    <property type="gene ID" value="Hba_19320"/>
</dbReference>
<comment type="subcellular location">
    <subcellularLocation>
        <location evidence="1">Secreted</location>
    </subcellularLocation>
</comment>
<evidence type="ECO:0000256" key="4">
    <source>
        <dbReference type="ARBA" id="ARBA00022729"/>
    </source>
</evidence>
<dbReference type="AlphaFoldDB" id="A0A1I7XNK3"/>
<dbReference type="SUPFAM" id="SSF57501">
    <property type="entry name" value="Cystine-knot cytokines"/>
    <property type="match status" value="1"/>
</dbReference>
<accession>A0A1I7XNK3</accession>
<dbReference type="Proteomes" id="UP000095283">
    <property type="component" value="Unplaced"/>
</dbReference>
<evidence type="ECO:0000256" key="2">
    <source>
        <dbReference type="ARBA" id="ARBA00007236"/>
    </source>
</evidence>
<dbReference type="InterPro" id="IPR010345">
    <property type="entry name" value="IL-17_fam"/>
</dbReference>
<dbReference type="Pfam" id="PF06083">
    <property type="entry name" value="IL17"/>
    <property type="match status" value="1"/>
</dbReference>